<keyword evidence="1" id="KW-0812">Transmembrane</keyword>
<dbReference type="Proteomes" id="UP000678679">
    <property type="component" value="Chromosome 1"/>
</dbReference>
<feature type="transmembrane region" description="Helical" evidence="1">
    <location>
        <begin position="16"/>
        <end position="34"/>
    </location>
</feature>
<feature type="transmembrane region" description="Helical" evidence="1">
    <location>
        <begin position="208"/>
        <end position="226"/>
    </location>
</feature>
<name>A0AAX1N5G2_9BACT</name>
<protein>
    <submittedName>
        <fullName evidence="2">Uncharacterized protein</fullName>
    </submittedName>
</protein>
<evidence type="ECO:0000313" key="3">
    <source>
        <dbReference type="Proteomes" id="UP000678679"/>
    </source>
</evidence>
<keyword evidence="1" id="KW-0472">Membrane</keyword>
<accession>A0AAX1N5G2</accession>
<sequence>MSQDSVEILNQNKASNFIYVEALLPILFICLPLSRYLEELIFPFGIVLLILAYFRVRKALAFERISLDISREELLEVMQRVTKELYDVHQNKVTNTLYKFQMIGFRYTEDYLLKIDGNEVLLQSYYSGVRAFFLLFKKPSTFKNCFLKHLIDVKEGIPYDIALRIKRENRLRKNELKKGQYLMNFSISIFGAILIYAVLGSQSRPLETTIPGVILGMLGIGLAYYLKKKKFKI</sequence>
<dbReference type="AlphaFoldDB" id="A0AAX1N5G2"/>
<gene>
    <name evidence="2" type="ORF">KMW28_03570</name>
</gene>
<proteinExistence type="predicted"/>
<keyword evidence="3" id="KW-1185">Reference proteome</keyword>
<keyword evidence="1" id="KW-1133">Transmembrane helix</keyword>
<dbReference type="EMBL" id="CP076132">
    <property type="protein sequence ID" value="QWG02667.1"/>
    <property type="molecule type" value="Genomic_DNA"/>
</dbReference>
<dbReference type="KEGG" id="fya:KMW28_03570"/>
<organism evidence="2 3">
    <name type="scientific">Flammeovirga yaeyamensis</name>
    <dbReference type="NCBI Taxonomy" id="367791"/>
    <lineage>
        <taxon>Bacteria</taxon>
        <taxon>Pseudomonadati</taxon>
        <taxon>Bacteroidota</taxon>
        <taxon>Cytophagia</taxon>
        <taxon>Cytophagales</taxon>
        <taxon>Flammeovirgaceae</taxon>
        <taxon>Flammeovirga</taxon>
    </lineage>
</organism>
<feature type="transmembrane region" description="Helical" evidence="1">
    <location>
        <begin position="181"/>
        <end position="202"/>
    </location>
</feature>
<evidence type="ECO:0000313" key="2">
    <source>
        <dbReference type="EMBL" id="QWG02667.1"/>
    </source>
</evidence>
<evidence type="ECO:0000256" key="1">
    <source>
        <dbReference type="SAM" id="Phobius"/>
    </source>
</evidence>
<dbReference type="RefSeq" id="WP_169666490.1">
    <property type="nucleotide sequence ID" value="NZ_CP076132.1"/>
</dbReference>
<reference evidence="2 3" key="1">
    <citation type="submission" date="2021-05" db="EMBL/GenBank/DDBJ databases">
        <title>Comparative genomic studies on the polysaccharide-degrading batcterial strains of the Flammeovirga genus.</title>
        <authorList>
            <person name="Zewei F."/>
            <person name="Zheng Z."/>
            <person name="Yu L."/>
            <person name="Ruyue G."/>
            <person name="Yanhong M."/>
            <person name="Yuanyuan C."/>
            <person name="Jingyan G."/>
            <person name="Wenjun H."/>
        </authorList>
    </citation>
    <scope>NUCLEOTIDE SEQUENCE [LARGE SCALE GENOMIC DNA]</scope>
    <source>
        <strain evidence="2 3">NBRC:100898</strain>
    </source>
</reference>
<feature type="transmembrane region" description="Helical" evidence="1">
    <location>
        <begin position="40"/>
        <end position="56"/>
    </location>
</feature>